<dbReference type="Proteomes" id="UP000823775">
    <property type="component" value="Unassembled WGS sequence"/>
</dbReference>
<feature type="region of interest" description="Disordered" evidence="1">
    <location>
        <begin position="1"/>
        <end position="20"/>
    </location>
</feature>
<gene>
    <name evidence="2" type="ORF">HAX54_027241</name>
</gene>
<protein>
    <recommendedName>
        <fullName evidence="4">Secreted protein</fullName>
    </recommendedName>
</protein>
<keyword evidence="3" id="KW-1185">Reference proteome</keyword>
<comment type="caution">
    <text evidence="2">The sequence shown here is derived from an EMBL/GenBank/DDBJ whole genome shotgun (WGS) entry which is preliminary data.</text>
</comment>
<dbReference type="EMBL" id="JACEIK010000330">
    <property type="protein sequence ID" value="MCD7455165.1"/>
    <property type="molecule type" value="Genomic_DNA"/>
</dbReference>
<name>A0ABS8S8L4_DATST</name>
<proteinExistence type="predicted"/>
<reference evidence="2 3" key="1">
    <citation type="journal article" date="2021" name="BMC Genomics">
        <title>Datura genome reveals duplications of psychoactive alkaloid biosynthetic genes and high mutation rate following tissue culture.</title>
        <authorList>
            <person name="Rajewski A."/>
            <person name="Carter-House D."/>
            <person name="Stajich J."/>
            <person name="Litt A."/>
        </authorList>
    </citation>
    <scope>NUCLEOTIDE SEQUENCE [LARGE SCALE GENOMIC DNA]</scope>
    <source>
        <strain evidence="2">AR-01</strain>
    </source>
</reference>
<evidence type="ECO:0000256" key="1">
    <source>
        <dbReference type="SAM" id="MobiDB-lite"/>
    </source>
</evidence>
<organism evidence="2 3">
    <name type="scientific">Datura stramonium</name>
    <name type="common">Jimsonweed</name>
    <name type="synonym">Common thornapple</name>
    <dbReference type="NCBI Taxonomy" id="4076"/>
    <lineage>
        <taxon>Eukaryota</taxon>
        <taxon>Viridiplantae</taxon>
        <taxon>Streptophyta</taxon>
        <taxon>Embryophyta</taxon>
        <taxon>Tracheophyta</taxon>
        <taxon>Spermatophyta</taxon>
        <taxon>Magnoliopsida</taxon>
        <taxon>eudicotyledons</taxon>
        <taxon>Gunneridae</taxon>
        <taxon>Pentapetalae</taxon>
        <taxon>asterids</taxon>
        <taxon>lamiids</taxon>
        <taxon>Solanales</taxon>
        <taxon>Solanaceae</taxon>
        <taxon>Solanoideae</taxon>
        <taxon>Datureae</taxon>
        <taxon>Datura</taxon>
    </lineage>
</organism>
<accession>A0ABS8S8L4</accession>
<sequence>MAKKCASLSASRSKAPVGWGTGHALSCCSGASTGTGCSRCSIDSASFCTYRFLAYKCSDEIVERVKGI</sequence>
<evidence type="ECO:0008006" key="4">
    <source>
        <dbReference type="Google" id="ProtNLM"/>
    </source>
</evidence>
<evidence type="ECO:0000313" key="3">
    <source>
        <dbReference type="Proteomes" id="UP000823775"/>
    </source>
</evidence>
<evidence type="ECO:0000313" key="2">
    <source>
        <dbReference type="EMBL" id="MCD7455165.1"/>
    </source>
</evidence>
<feature type="non-terminal residue" evidence="2">
    <location>
        <position position="68"/>
    </location>
</feature>